<organism evidence="3 4">
    <name type="scientific">Roseburia intestinalis</name>
    <dbReference type="NCBI Taxonomy" id="166486"/>
    <lineage>
        <taxon>Bacteria</taxon>
        <taxon>Bacillati</taxon>
        <taxon>Bacillota</taxon>
        <taxon>Clostridia</taxon>
        <taxon>Lachnospirales</taxon>
        <taxon>Lachnospiraceae</taxon>
        <taxon>Roseburia</taxon>
    </lineage>
</organism>
<dbReference type="GO" id="GO:0003700">
    <property type="term" value="F:DNA-binding transcription factor activity"/>
    <property type="evidence" value="ECO:0007669"/>
    <property type="project" value="TreeGrafter"/>
</dbReference>
<proteinExistence type="predicted"/>
<dbReference type="InterPro" id="IPR001387">
    <property type="entry name" value="Cro/C1-type_HTH"/>
</dbReference>
<dbReference type="CDD" id="cd00093">
    <property type="entry name" value="HTH_XRE"/>
    <property type="match status" value="1"/>
</dbReference>
<dbReference type="RefSeq" id="WP_055194844.1">
    <property type="nucleotide sequence ID" value="NZ_CABIYH010000018.1"/>
</dbReference>
<dbReference type="PANTHER" id="PTHR46797:SF1">
    <property type="entry name" value="METHYLPHOSPHONATE SYNTHASE"/>
    <property type="match status" value="1"/>
</dbReference>
<dbReference type="InterPro" id="IPR010982">
    <property type="entry name" value="Lambda_DNA-bd_dom_sf"/>
</dbReference>
<dbReference type="GO" id="GO:0005829">
    <property type="term" value="C:cytosol"/>
    <property type="evidence" value="ECO:0007669"/>
    <property type="project" value="TreeGrafter"/>
</dbReference>
<sequence>MELSIQERLKDLRVERGLTLEQLEEQVNLSKSALGSYEAKDFKDISHYAIIKLAKFYGVTADYLLGLSQTRIHPNADLADLRLSDDMIELLKSGRVDNSLLCELAAHPDFPRLMADLEIYVNGIAGKQVQSANAIVDAVSTTIMKQHNPGLSDPQLRQLIAAHIDDDSFCRYVIQQDINKIALDLREAHKDDFFSVPEDNPLEDFLQTAEETASPDSDPEQAALAFICKRLKLNLKKLSEEEKKWLKKIAQKSDLLKNPTPQRGRK</sequence>
<protein>
    <submittedName>
        <fullName evidence="3">HTH-type transcriptional regulator immR</fullName>
    </submittedName>
</protein>
<keyword evidence="1" id="KW-0238">DNA-binding</keyword>
<evidence type="ECO:0000313" key="3">
    <source>
        <dbReference type="EMBL" id="CUN20808.1"/>
    </source>
</evidence>
<feature type="domain" description="HTH cro/C1-type" evidence="2">
    <location>
        <begin position="9"/>
        <end position="64"/>
    </location>
</feature>
<dbReference type="SMART" id="SM00530">
    <property type="entry name" value="HTH_XRE"/>
    <property type="match status" value="1"/>
</dbReference>
<dbReference type="SUPFAM" id="SSF47413">
    <property type="entry name" value="lambda repressor-like DNA-binding domains"/>
    <property type="match status" value="1"/>
</dbReference>
<evidence type="ECO:0000256" key="1">
    <source>
        <dbReference type="ARBA" id="ARBA00023125"/>
    </source>
</evidence>
<dbReference type="EMBL" id="CYXZ01000018">
    <property type="protein sequence ID" value="CUN20808.1"/>
    <property type="molecule type" value="Genomic_DNA"/>
</dbReference>
<dbReference type="AlphaFoldDB" id="A0A173V4J3"/>
<gene>
    <name evidence="3" type="primary">immR_5</name>
    <name evidence="3" type="ORF">ERS852572_02477</name>
</gene>
<dbReference type="GO" id="GO:0003677">
    <property type="term" value="F:DNA binding"/>
    <property type="evidence" value="ECO:0007669"/>
    <property type="project" value="UniProtKB-KW"/>
</dbReference>
<dbReference type="PANTHER" id="PTHR46797">
    <property type="entry name" value="HTH-TYPE TRANSCRIPTIONAL REGULATOR"/>
    <property type="match status" value="1"/>
</dbReference>
<dbReference type="PROSITE" id="PS50943">
    <property type="entry name" value="HTH_CROC1"/>
    <property type="match status" value="1"/>
</dbReference>
<dbReference type="OrthoDB" id="9812239at2"/>
<dbReference type="STRING" id="166486.ERS852572_02477"/>
<evidence type="ECO:0000313" key="4">
    <source>
        <dbReference type="Proteomes" id="UP000095350"/>
    </source>
</evidence>
<reference evidence="3 4" key="1">
    <citation type="submission" date="2015-09" db="EMBL/GenBank/DDBJ databases">
        <authorList>
            <consortium name="Pathogen Informatics"/>
        </authorList>
    </citation>
    <scope>NUCLEOTIDE SEQUENCE [LARGE SCALE GENOMIC DNA]</scope>
    <source>
        <strain evidence="3 4">2789STDY5834960</strain>
    </source>
</reference>
<evidence type="ECO:0000259" key="2">
    <source>
        <dbReference type="PROSITE" id="PS50943"/>
    </source>
</evidence>
<dbReference type="PaxDb" id="166486-ERS852572_02477"/>
<accession>A0A173V4J3</accession>
<name>A0A173V4J3_9FIRM</name>
<dbReference type="Gene3D" id="1.10.260.40">
    <property type="entry name" value="lambda repressor-like DNA-binding domains"/>
    <property type="match status" value="1"/>
</dbReference>
<dbReference type="InterPro" id="IPR050807">
    <property type="entry name" value="TransReg_Diox_bact_type"/>
</dbReference>
<dbReference type="Proteomes" id="UP000095350">
    <property type="component" value="Unassembled WGS sequence"/>
</dbReference>
<dbReference type="Pfam" id="PF01381">
    <property type="entry name" value="HTH_3"/>
    <property type="match status" value="1"/>
</dbReference>